<accession>B2CGF8</accession>
<comment type="cofactor">
    <cofactor evidence="1">
        <name>pyridoxal 5'-phosphate</name>
        <dbReference type="ChEBI" id="CHEBI:597326"/>
    </cofactor>
</comment>
<dbReference type="VEuPathDB" id="FungiDB:FOC4_g10010489"/>
<protein>
    <recommendedName>
        <fullName evidence="3">serine C-palmitoyltransferase</fullName>
        <ecNumber evidence="3">2.3.1.50</ecNumber>
    </recommendedName>
</protein>
<dbReference type="GO" id="GO:0016020">
    <property type="term" value="C:membrane"/>
    <property type="evidence" value="ECO:0007669"/>
    <property type="project" value="GOC"/>
</dbReference>
<dbReference type="InterPro" id="IPR050087">
    <property type="entry name" value="AON_synthase_class-II"/>
</dbReference>
<evidence type="ECO:0000256" key="3">
    <source>
        <dbReference type="ARBA" id="ARBA00013220"/>
    </source>
</evidence>
<evidence type="ECO:0000256" key="2">
    <source>
        <dbReference type="ARBA" id="ARBA00008392"/>
    </source>
</evidence>
<keyword evidence="5" id="KW-0663">Pyridoxal phosphate</keyword>
<dbReference type="SUPFAM" id="SSF53383">
    <property type="entry name" value="PLP-dependent transferases"/>
    <property type="match status" value="2"/>
</dbReference>
<evidence type="ECO:0000256" key="4">
    <source>
        <dbReference type="ARBA" id="ARBA00022679"/>
    </source>
</evidence>
<dbReference type="VEuPathDB" id="FungiDB:FOIG_04130"/>
<name>B2CGF8_FUSOX</name>
<dbReference type="PROSITE" id="PS00599">
    <property type="entry name" value="AA_TRANSFER_CLASS_2"/>
    <property type="match status" value="1"/>
</dbReference>
<proteinExistence type="inferred from homology"/>
<dbReference type="Pfam" id="PF00155">
    <property type="entry name" value="Aminotran_1_2"/>
    <property type="match status" value="1"/>
</dbReference>
<dbReference type="InterPro" id="IPR004839">
    <property type="entry name" value="Aminotransferase_I/II_large"/>
</dbReference>
<evidence type="ECO:0000259" key="7">
    <source>
        <dbReference type="Pfam" id="PF00155"/>
    </source>
</evidence>
<dbReference type="Gene3D" id="3.90.1150.10">
    <property type="entry name" value="Aspartate Aminotransferase, domain 1"/>
    <property type="match status" value="1"/>
</dbReference>
<dbReference type="GO" id="GO:0005783">
    <property type="term" value="C:endoplasmic reticulum"/>
    <property type="evidence" value="ECO:0007669"/>
    <property type="project" value="TreeGrafter"/>
</dbReference>
<dbReference type="VEuPathDB" id="FungiDB:FOXG_11535"/>
<evidence type="ECO:0000256" key="1">
    <source>
        <dbReference type="ARBA" id="ARBA00001933"/>
    </source>
</evidence>
<dbReference type="VEuPathDB" id="FungiDB:FOC1_g10010467"/>
<comment type="catalytic activity">
    <reaction evidence="6">
        <text>L-serine + hexadecanoyl-CoA + H(+) = 3-oxosphinganine + CO2 + CoA</text>
        <dbReference type="Rhea" id="RHEA:14761"/>
        <dbReference type="ChEBI" id="CHEBI:15378"/>
        <dbReference type="ChEBI" id="CHEBI:16526"/>
        <dbReference type="ChEBI" id="CHEBI:33384"/>
        <dbReference type="ChEBI" id="CHEBI:57287"/>
        <dbReference type="ChEBI" id="CHEBI:57379"/>
        <dbReference type="ChEBI" id="CHEBI:58299"/>
        <dbReference type="EC" id="2.3.1.50"/>
    </reaction>
</comment>
<keyword evidence="4" id="KW-0808">Transferase</keyword>
<dbReference type="VEuPathDB" id="FungiDB:HZS61_016597"/>
<comment type="similarity">
    <text evidence="2">Belongs to the class-II pyridoxal-phosphate-dependent aminotransferase family.</text>
</comment>
<dbReference type="AlphaFoldDB" id="B2CGF8"/>
<dbReference type="GO" id="GO:0046512">
    <property type="term" value="P:sphingosine biosynthetic process"/>
    <property type="evidence" value="ECO:0007669"/>
    <property type="project" value="TreeGrafter"/>
</dbReference>
<organism evidence="8">
    <name type="scientific">Fusarium oxysporum</name>
    <name type="common">Fusarium vascular wilt</name>
    <dbReference type="NCBI Taxonomy" id="5507"/>
    <lineage>
        <taxon>Eukaryota</taxon>
        <taxon>Fungi</taxon>
        <taxon>Dikarya</taxon>
        <taxon>Ascomycota</taxon>
        <taxon>Pezizomycotina</taxon>
        <taxon>Sordariomycetes</taxon>
        <taxon>Hypocreomycetidae</taxon>
        <taxon>Hypocreales</taxon>
        <taxon>Nectriaceae</taxon>
        <taxon>Fusarium</taxon>
        <taxon>Fusarium oxysporum species complex</taxon>
    </lineage>
</organism>
<dbReference type="PANTHER" id="PTHR13693:SF3">
    <property type="entry name" value="LD36009P"/>
    <property type="match status" value="1"/>
</dbReference>
<evidence type="ECO:0000256" key="6">
    <source>
        <dbReference type="ARBA" id="ARBA00048528"/>
    </source>
</evidence>
<evidence type="ECO:0000313" key="8">
    <source>
        <dbReference type="EMBL" id="ACB12555.1"/>
    </source>
</evidence>
<dbReference type="InterPro" id="IPR015421">
    <property type="entry name" value="PyrdxlP-dep_Trfase_major"/>
</dbReference>
<dbReference type="VEuPathDB" id="FungiDB:FOZG_11624"/>
<dbReference type="InterPro" id="IPR015424">
    <property type="entry name" value="PyrdxlP-dep_Trfase"/>
</dbReference>
<dbReference type="VEuPathDB" id="FungiDB:FOC4_g10008024"/>
<dbReference type="GO" id="GO:0046513">
    <property type="term" value="P:ceramide biosynthetic process"/>
    <property type="evidence" value="ECO:0007669"/>
    <property type="project" value="TreeGrafter"/>
</dbReference>
<dbReference type="InterPro" id="IPR015422">
    <property type="entry name" value="PyrdxlP-dep_Trfase_small"/>
</dbReference>
<dbReference type="VEuPathDB" id="FungiDB:FOZG_05080"/>
<sequence length="834" mass="91946">MSTQEITTTHSNIIVSHESIIHPTLKGRSKPVVGKQLRAPRDPPVSLEKKINFYIWVLTIMLIQAWQDLKTRRWFKPLQRDDVAGHYFYVPIGRLNPRILLSAPHDRVLIRTIPSSMTRDYEELDDFSACPEREIVNAGSNNYGGFSRSEHNSASLIETTLRLLPFNPPPTELSSRVNEELAAYMGSKTCATTTSGFSANLLAFQTAAQTAEKLGRHCIFLLDAESHASMFTGAFINKRATTHRFKHNDITDLEYKLRVLKAKEPDAHVCVAIEGIYSLAGHMSPAPAILALRRIYNFCLLVDEAHGFLALGKGGRGSFEWWQARGYDCPLQEIDIMTGTLSKSVGCIGGFVSANGLYAAELERQRTLQHQNGAETLSTVVLVRILSLINKPKFIQERMTTLERKASFVADCLAQAGCDILSSYGSPVVCFPVGTIQQASRFHEEAMERGFAVACGVPPATPLWSCRVRVCIFATTSWKDILDLINMIIKVSCKLQIKGITSTIFTPDILPKQYPDDPSIAEQSVKSDASLCSYVESLSKTYPGGDLEAKPPLNLPQSREAVEASVKAFSKYGLGPSSVRWFYGTFDVFIALERRLAKLYPSLEHHSGRCRAMLGTDAHTMMLSLLSACTNPYTSGVVNILFIPTTATLAVHDGANLNRPRAETQIIYYEKMDNLVAKLRKLSTAAPKLHLTLYLQTTSHDGSILDLSATVQMIISEMTDPNQLKGLKLILDDSGGLGKVGPRHLGYLDLMEREHGVSFLKKLLGKKLAPKTEVVVTGSFFNAFGQQGGYIISSASFVEVHTVSSKSFVFSTPPTPIQAAMSEKVLEILSRGSS</sequence>
<gene>
    <name evidence="8" type="primary">fum8</name>
</gene>
<feature type="domain" description="Aminotransferase class I/classII large" evidence="7">
    <location>
        <begin position="168"/>
        <end position="486"/>
    </location>
</feature>
<reference evidence="8" key="1">
    <citation type="journal article" date="2008" name="Fungal Genet. Biol.">
        <title>A fumonisin biosynthetic gene cluster in Fusarium oxysporum strain O-1890 and the genetic basis for B versus C fumonisin production.</title>
        <authorList>
            <person name="Proctor R.H."/>
            <person name="Busman M."/>
            <person name="Seo J.A."/>
            <person name="Lee Y.W."/>
            <person name="Plattner R.D."/>
        </authorList>
    </citation>
    <scope>NUCLEOTIDE SEQUENCE</scope>
    <source>
        <strain evidence="8">FRC O-1890</strain>
    </source>
</reference>
<dbReference type="Gene3D" id="3.40.640.10">
    <property type="entry name" value="Type I PLP-dependent aspartate aminotransferase-like (Major domain)"/>
    <property type="match status" value="2"/>
</dbReference>
<dbReference type="EMBL" id="EU449979">
    <property type="protein sequence ID" value="ACB12555.1"/>
    <property type="molecule type" value="Genomic_DNA"/>
</dbReference>
<dbReference type="VEuPathDB" id="FungiDB:HZS61_010050"/>
<dbReference type="PANTHER" id="PTHR13693">
    <property type="entry name" value="CLASS II AMINOTRANSFERASE/8-AMINO-7-OXONONANOATE SYNTHASE"/>
    <property type="match status" value="1"/>
</dbReference>
<dbReference type="VEuPathDB" id="FungiDB:FOMG_13731"/>
<dbReference type="GO" id="GO:0030170">
    <property type="term" value="F:pyridoxal phosphate binding"/>
    <property type="evidence" value="ECO:0007669"/>
    <property type="project" value="InterPro"/>
</dbReference>
<dbReference type="InterPro" id="IPR001917">
    <property type="entry name" value="Aminotrans_II_pyridoxalP_BS"/>
</dbReference>
<dbReference type="EC" id="2.3.1.50" evidence="3"/>
<dbReference type="GO" id="GO:0004758">
    <property type="term" value="F:serine C-palmitoyltransferase activity"/>
    <property type="evidence" value="ECO:0007669"/>
    <property type="project" value="TreeGrafter"/>
</dbReference>
<evidence type="ECO:0000256" key="5">
    <source>
        <dbReference type="ARBA" id="ARBA00022898"/>
    </source>
</evidence>